<accession>A0ABY9T5R6</accession>
<dbReference type="EMBL" id="CP134050">
    <property type="protein sequence ID" value="WNC15442.1"/>
    <property type="molecule type" value="Genomic_DNA"/>
</dbReference>
<evidence type="ECO:0008006" key="3">
    <source>
        <dbReference type="Google" id="ProtNLM"/>
    </source>
</evidence>
<dbReference type="Proteomes" id="UP001256827">
    <property type="component" value="Chromosome"/>
</dbReference>
<proteinExistence type="predicted"/>
<organism evidence="1 2">
    <name type="scientific">Brevibacillus brevis</name>
    <name type="common">Bacillus brevis</name>
    <dbReference type="NCBI Taxonomy" id="1393"/>
    <lineage>
        <taxon>Bacteria</taxon>
        <taxon>Bacillati</taxon>
        <taxon>Bacillota</taxon>
        <taxon>Bacilli</taxon>
        <taxon>Bacillales</taxon>
        <taxon>Paenibacillaceae</taxon>
        <taxon>Brevibacillus</taxon>
    </lineage>
</organism>
<evidence type="ECO:0000313" key="2">
    <source>
        <dbReference type="Proteomes" id="UP001256827"/>
    </source>
</evidence>
<reference evidence="1 2" key="1">
    <citation type="submission" date="2023-09" db="EMBL/GenBank/DDBJ databases">
        <title>Complete Genome and Methylome dissection of Bacillus brevis NEB573 original source of BbsI restriction endonuclease.</title>
        <authorList>
            <person name="Fomenkov A."/>
            <person name="Roberts R.D."/>
        </authorList>
    </citation>
    <scope>NUCLEOTIDE SEQUENCE [LARGE SCALE GENOMIC DNA]</scope>
    <source>
        <strain evidence="1 2">NEB573</strain>
    </source>
</reference>
<protein>
    <recommendedName>
        <fullName evidence="3">Nuclear transport factor 2 family protein</fullName>
    </recommendedName>
</protein>
<evidence type="ECO:0000313" key="1">
    <source>
        <dbReference type="EMBL" id="WNC15442.1"/>
    </source>
</evidence>
<dbReference type="RefSeq" id="WP_310769229.1">
    <property type="nucleotide sequence ID" value="NZ_CP134050.1"/>
</dbReference>
<gene>
    <name evidence="1" type="ORF">RGB73_03560</name>
</gene>
<sequence>MEKDKQQREGIDISSFAQEMGIKIPVFVSPVLWRTYIEPEEAISVGQTKNGRIWDMLMKLKDYIMGRVLVDSETIHFSVHFVINGNLTMVFLKATFHKDAIGKNAIFIKLPDEEIKEIAIG</sequence>
<keyword evidence="2" id="KW-1185">Reference proteome</keyword>
<name>A0ABY9T5R6_BREBE</name>